<dbReference type="PRINTS" id="PR00069">
    <property type="entry name" value="ALDKETRDTASE"/>
</dbReference>
<sequence>MKNVKLNNGVEMPILGFGVYQIPDYDECKRAILDALETGYRLIDTASAYFNEKAVGDAIKESGINRKELFITTKLWISDAGYEKAKKGFETSMEKLQLDYLDLYLIHQPFGDYYGSWRAME</sequence>
<evidence type="ECO:0000313" key="6">
    <source>
        <dbReference type="Proteomes" id="UP000310168"/>
    </source>
</evidence>
<keyword evidence="2" id="KW-0521">NADP</keyword>
<dbReference type="Proteomes" id="UP000310168">
    <property type="component" value="Unassembled WGS sequence"/>
</dbReference>
<dbReference type="Gene3D" id="3.20.20.100">
    <property type="entry name" value="NADP-dependent oxidoreductase domain"/>
    <property type="match status" value="1"/>
</dbReference>
<dbReference type="Pfam" id="PF00248">
    <property type="entry name" value="Aldo_ket_red"/>
    <property type="match status" value="1"/>
</dbReference>
<keyword evidence="3" id="KW-0560">Oxidoreductase</keyword>
<evidence type="ECO:0000256" key="1">
    <source>
        <dbReference type="ARBA" id="ARBA00007905"/>
    </source>
</evidence>
<evidence type="ECO:0000313" key="5">
    <source>
        <dbReference type="EMBL" id="TKZ29599.1"/>
    </source>
</evidence>
<dbReference type="EMBL" id="SJDU01000400">
    <property type="protein sequence ID" value="TKZ29599.1"/>
    <property type="molecule type" value="Genomic_DNA"/>
</dbReference>
<dbReference type="SUPFAM" id="SSF51430">
    <property type="entry name" value="NAD(P)-linked oxidoreductase"/>
    <property type="match status" value="1"/>
</dbReference>
<gene>
    <name evidence="5" type="ORF">EZH24_10920</name>
</gene>
<feature type="domain" description="NADP-dependent oxidoreductase" evidence="4">
    <location>
        <begin position="16"/>
        <end position="114"/>
    </location>
</feature>
<name>A0ABY2TN61_9SPIR</name>
<feature type="non-terminal residue" evidence="5">
    <location>
        <position position="121"/>
    </location>
</feature>
<evidence type="ECO:0000256" key="3">
    <source>
        <dbReference type="ARBA" id="ARBA00023002"/>
    </source>
</evidence>
<dbReference type="InterPro" id="IPR020471">
    <property type="entry name" value="AKR"/>
</dbReference>
<organism evidence="5 6">
    <name type="scientific">Brachyspira catarrhinii</name>
    <dbReference type="NCBI Taxonomy" id="2528966"/>
    <lineage>
        <taxon>Bacteria</taxon>
        <taxon>Pseudomonadati</taxon>
        <taxon>Spirochaetota</taxon>
        <taxon>Spirochaetia</taxon>
        <taxon>Brachyspirales</taxon>
        <taxon>Brachyspiraceae</taxon>
        <taxon>Brachyspira</taxon>
    </lineage>
</organism>
<dbReference type="PANTHER" id="PTHR43827">
    <property type="entry name" value="2,5-DIKETO-D-GLUCONIC ACID REDUCTASE"/>
    <property type="match status" value="1"/>
</dbReference>
<dbReference type="InterPro" id="IPR036812">
    <property type="entry name" value="NAD(P)_OxRdtase_dom_sf"/>
</dbReference>
<dbReference type="InterPro" id="IPR018170">
    <property type="entry name" value="Aldo/ket_reductase_CS"/>
</dbReference>
<dbReference type="PANTHER" id="PTHR43827:SF3">
    <property type="entry name" value="NADP-DEPENDENT OXIDOREDUCTASE DOMAIN-CONTAINING PROTEIN"/>
    <property type="match status" value="1"/>
</dbReference>
<evidence type="ECO:0000256" key="2">
    <source>
        <dbReference type="ARBA" id="ARBA00022857"/>
    </source>
</evidence>
<proteinExistence type="inferred from homology"/>
<comment type="caution">
    <text evidence="5">The sequence shown here is derived from an EMBL/GenBank/DDBJ whole genome shotgun (WGS) entry which is preliminary data.</text>
</comment>
<reference evidence="5 6" key="1">
    <citation type="journal article" date="2019" name="Anaerobe">
        <title>Brachyspira catarrhinii sp. nov., an anaerobic intestinal spirochaete isolated from vervet monkeys may have been misidentified as Brachyspira aalborgi in previous studies.</title>
        <authorList>
            <person name="Phillips N.D."/>
            <person name="La T."/>
            <person name="Hampson D.J."/>
        </authorList>
    </citation>
    <scope>NUCLEOTIDE SEQUENCE [LARGE SCALE GENOMIC DNA]</scope>
    <source>
        <strain evidence="5 6">Z12</strain>
    </source>
</reference>
<comment type="similarity">
    <text evidence="1">Belongs to the aldo/keto reductase family.</text>
</comment>
<evidence type="ECO:0000259" key="4">
    <source>
        <dbReference type="Pfam" id="PF00248"/>
    </source>
</evidence>
<protein>
    <submittedName>
        <fullName evidence="5">Aldo/keto reductase</fullName>
    </submittedName>
</protein>
<dbReference type="InterPro" id="IPR023210">
    <property type="entry name" value="NADP_OxRdtase_dom"/>
</dbReference>
<dbReference type="RefSeq" id="WP_137999142.1">
    <property type="nucleotide sequence ID" value="NZ_SJDU01000400.1"/>
</dbReference>
<dbReference type="PROSITE" id="PS00798">
    <property type="entry name" value="ALDOKETO_REDUCTASE_1"/>
    <property type="match status" value="1"/>
</dbReference>
<accession>A0ABY2TN61</accession>
<keyword evidence="6" id="KW-1185">Reference proteome</keyword>